<feature type="region of interest" description="Disordered" evidence="1">
    <location>
        <begin position="71"/>
        <end position="115"/>
    </location>
</feature>
<dbReference type="Pfam" id="PF23399">
    <property type="entry name" value="LTI65_PGEED"/>
    <property type="match status" value="1"/>
</dbReference>
<organism evidence="4 5">
    <name type="scientific">Abeliophyllum distichum</name>
    <dbReference type="NCBI Taxonomy" id="126358"/>
    <lineage>
        <taxon>Eukaryota</taxon>
        <taxon>Viridiplantae</taxon>
        <taxon>Streptophyta</taxon>
        <taxon>Embryophyta</taxon>
        <taxon>Tracheophyta</taxon>
        <taxon>Spermatophyta</taxon>
        <taxon>Magnoliopsida</taxon>
        <taxon>eudicotyledons</taxon>
        <taxon>Gunneridae</taxon>
        <taxon>Pentapetalae</taxon>
        <taxon>asterids</taxon>
        <taxon>lamiids</taxon>
        <taxon>Lamiales</taxon>
        <taxon>Oleaceae</taxon>
        <taxon>Forsythieae</taxon>
        <taxon>Abeliophyllum</taxon>
    </lineage>
</organism>
<proteinExistence type="predicted"/>
<feature type="region of interest" description="Disordered" evidence="1">
    <location>
        <begin position="1"/>
        <end position="33"/>
    </location>
</feature>
<dbReference type="InterPro" id="IPR037491">
    <property type="entry name" value="LTI78/LTI65"/>
</dbReference>
<feature type="region of interest" description="Disordered" evidence="1">
    <location>
        <begin position="300"/>
        <end position="332"/>
    </location>
</feature>
<evidence type="ECO:0000313" key="4">
    <source>
        <dbReference type="EMBL" id="KAL2471324.1"/>
    </source>
</evidence>
<feature type="domain" description="LTI65/LTI78 N-terminal" evidence="3">
    <location>
        <begin position="58"/>
        <end position="122"/>
    </location>
</feature>
<dbReference type="Pfam" id="PF23403">
    <property type="entry name" value="LTI65_LTI78_N"/>
    <property type="match status" value="1"/>
</dbReference>
<gene>
    <name evidence="4" type="ORF">Adt_39460</name>
</gene>
<comment type="caution">
    <text evidence="4">The sequence shown here is derived from an EMBL/GenBank/DDBJ whole genome shotgun (WGS) entry which is preliminary data.</text>
</comment>
<dbReference type="PANTHER" id="PTHR33836">
    <property type="entry name" value="LOW-TEMPERATURE-INDUCED 65 KDA PROTEIN-RELATED"/>
    <property type="match status" value="1"/>
</dbReference>
<feature type="region of interest" description="Disordered" evidence="1">
    <location>
        <begin position="201"/>
        <end position="241"/>
    </location>
</feature>
<feature type="compositionally biased region" description="Polar residues" evidence="1">
    <location>
        <begin position="320"/>
        <end position="332"/>
    </location>
</feature>
<dbReference type="InterPro" id="IPR057059">
    <property type="entry name" value="LTI65/LTI78_PGEED"/>
</dbReference>
<protein>
    <recommendedName>
        <fullName evidence="6">Low-temperature-induced protein</fullName>
    </recommendedName>
</protein>
<accession>A0ABD1Q873</accession>
<dbReference type="Proteomes" id="UP001604336">
    <property type="component" value="Unassembled WGS sequence"/>
</dbReference>
<dbReference type="EMBL" id="JBFOLK010000012">
    <property type="protein sequence ID" value="KAL2471324.1"/>
    <property type="molecule type" value="Genomic_DNA"/>
</dbReference>
<feature type="compositionally biased region" description="Basic residues" evidence="1">
    <location>
        <begin position="71"/>
        <end position="84"/>
    </location>
</feature>
<dbReference type="PANTHER" id="PTHR33836:SF7">
    <property type="entry name" value="LOW-TEMPERATURE-INDUCED PROTEIN"/>
    <property type="match status" value="1"/>
</dbReference>
<evidence type="ECO:0000259" key="2">
    <source>
        <dbReference type="Pfam" id="PF23399"/>
    </source>
</evidence>
<feature type="domain" description="LTI65/LTI78 PGEED repeat" evidence="2">
    <location>
        <begin position="242"/>
        <end position="272"/>
    </location>
</feature>
<dbReference type="AlphaFoldDB" id="A0ABD1Q873"/>
<dbReference type="InterPro" id="IPR056605">
    <property type="entry name" value="LTI65_LTI78_N"/>
</dbReference>
<feature type="compositionally biased region" description="Polar residues" evidence="1">
    <location>
        <begin position="13"/>
        <end position="25"/>
    </location>
</feature>
<feature type="compositionally biased region" description="Basic and acidic residues" evidence="1">
    <location>
        <begin position="1"/>
        <end position="12"/>
    </location>
</feature>
<feature type="compositionally biased region" description="Polar residues" evidence="1">
    <location>
        <begin position="226"/>
        <end position="238"/>
    </location>
</feature>
<evidence type="ECO:0008006" key="6">
    <source>
        <dbReference type="Google" id="ProtNLM"/>
    </source>
</evidence>
<evidence type="ECO:0000313" key="5">
    <source>
        <dbReference type="Proteomes" id="UP001604336"/>
    </source>
</evidence>
<feature type="compositionally biased region" description="Acidic residues" evidence="1">
    <location>
        <begin position="101"/>
        <end position="112"/>
    </location>
</feature>
<evidence type="ECO:0000259" key="3">
    <source>
        <dbReference type="Pfam" id="PF23403"/>
    </source>
</evidence>
<evidence type="ECO:0000256" key="1">
    <source>
        <dbReference type="SAM" id="MobiDB-lite"/>
    </source>
</evidence>
<reference evidence="5" key="1">
    <citation type="submission" date="2024-07" db="EMBL/GenBank/DDBJ databases">
        <title>Two chromosome-level genome assemblies of Korean endemic species Abeliophyllum distichum and Forsythia ovata (Oleaceae).</title>
        <authorList>
            <person name="Jang H."/>
        </authorList>
    </citation>
    <scope>NUCLEOTIDE SEQUENCE [LARGE SCALE GENOMIC DNA]</scope>
</reference>
<feature type="compositionally biased region" description="Polar residues" evidence="1">
    <location>
        <begin position="208"/>
        <end position="219"/>
    </location>
</feature>
<sequence length="375" mass="41471">MAQFDRMRRPSENNKTQKTQTSPTFEQLLHGEDVPWTLTISPTIGKNHDQEEYISNCQNKKSVLAKVKERAKKLRHTLSGKKKHGNELQDDNTTPSYGVSLDDEDEEDDDPEYLGAPMYESELAPETYREYARQHPRATPVVSENHVVPGSIKHETQQENEKPAISSNKTIVRSLSQKLAPTHTIASKFFGLTVTTPETKETGHRTAVSDSGTYHATGNDTKKLSESSVIGKQSSGSPQRWDKGVSVKEYFLNKMEPGEDEKALSQAITDAISPRKTPGDTGVVEMVKEAVTSFFRHEETSNTMTTNSSPKVLVSPKPTAANQNPLSSTNSPTSKVSFYANANSSHVVPISTNAHPDEIVTVPEEENHGRILQTN</sequence>
<keyword evidence="5" id="KW-1185">Reference proteome</keyword>
<name>A0ABD1Q873_9LAMI</name>